<dbReference type="Gene3D" id="2.40.160.50">
    <property type="entry name" value="membrane protein fhac: a member of the omp85/tpsb transporter family"/>
    <property type="match status" value="1"/>
</dbReference>
<dbReference type="HAMAP" id="MF_01430">
    <property type="entry name" value="OM_assembly_BamA"/>
    <property type="match status" value="1"/>
</dbReference>
<name>A0ABM9NNY4_9GAMM</name>
<dbReference type="EMBL" id="OZ034688">
    <property type="protein sequence ID" value="CAL1329172.1"/>
    <property type="molecule type" value="Genomic_DNA"/>
</dbReference>
<evidence type="ECO:0000256" key="4">
    <source>
        <dbReference type="ARBA" id="ARBA00022729"/>
    </source>
</evidence>
<evidence type="ECO:0000259" key="10">
    <source>
        <dbReference type="PROSITE" id="PS51779"/>
    </source>
</evidence>
<evidence type="ECO:0000256" key="9">
    <source>
        <dbReference type="NCBIfam" id="TIGR03303"/>
    </source>
</evidence>
<dbReference type="Pfam" id="PF01103">
    <property type="entry name" value="Omp85"/>
    <property type="match status" value="1"/>
</dbReference>
<sequence length="803" mass="93195">MFIRKMLIILLINIINTYASNNFQIKDIHLEGLHRVAINKTLLNLPFKIGDFINNEDISNSIRILFSTGEFESIKVLNDKNILIYQIKERPIITNIIFKGNKSIKNDVIQNNLNLLNIKIGETLDNTKILKFKKELENFYFSIGKYKAKIKSIIIKSQQNQVNLKFVFFEGKYAKIQQINIIGNKHYSTSELLNELNLKDNINLWNFFSSKKYQQEKLADDLNKLRNFYLNRGYIRFQINSSQINVTPDKKNIYITINITEGNQYKLSDIKANINNLDHLNDIKKITTITNNMLYNENYITSIENKIKTILSYYGYAYPHIIIQPEINDKNKTVKLYLHINTGNKIYVRRIYFQGNYITKDSILRRELQQMEGTWLNINLIELGKERLNKTGFFETIDVEIQRIPNNQVNIIYKVKERNIGSINLGLGFGTESGISYQISIKQINLFGSGKEIEINANKNNYLNNIELSFANPYLTNNGISINNKIFYNDFNALNADLSNFNNKSYGFDNFFNVPFNEKNKIKLGINYINNNIYNIRPQAAMWNYFNSIGLNPTINENGRSEENFNSNEVALNLGWTFNTLNDIFFPTNGNKTVLSSKITTPGFKNKYYKLCFNTIQYYPLNKNKTWIILSKLQTGYGNGFYNKQLPFFENFYAGGLNSIRGFQLNNIGPKAIYLQLNKINKIIEPEFNSPSNDAIGGNAIYTITFELITPTPFLNKENSNSIRTSIFIDAGTVWDTNWKYTNSNWHINESNHNKPTHIRSSIGVSLQWISPVGPLIFSYAKPIKNFKNDKIEEFQFNIGRTW</sequence>
<feature type="domain" description="POTRA" evidence="10">
    <location>
        <begin position="23"/>
        <end position="90"/>
    </location>
</feature>
<gene>
    <name evidence="8 11" type="primary">bamA</name>
    <name evidence="11" type="ORF">PRHACTZTBTEA_247</name>
</gene>
<dbReference type="NCBIfam" id="TIGR03303">
    <property type="entry name" value="OM_YaeT"/>
    <property type="match status" value="1"/>
</dbReference>
<evidence type="ECO:0000256" key="2">
    <source>
        <dbReference type="ARBA" id="ARBA00022452"/>
    </source>
</evidence>
<comment type="subunit">
    <text evidence="8">Part of the Bam complex, which is composed of the outer membrane protein BamA, and four lipoproteins BamB, BamC, BamD and BamE.</text>
</comment>
<dbReference type="InterPro" id="IPR000184">
    <property type="entry name" value="Bac_surfAg_D15"/>
</dbReference>
<dbReference type="InterPro" id="IPR034746">
    <property type="entry name" value="POTRA"/>
</dbReference>
<dbReference type="PROSITE" id="PS51779">
    <property type="entry name" value="POTRA"/>
    <property type="match status" value="4"/>
</dbReference>
<evidence type="ECO:0000256" key="7">
    <source>
        <dbReference type="ARBA" id="ARBA00023237"/>
    </source>
</evidence>
<reference evidence="11" key="1">
    <citation type="submission" date="2024-04" db="EMBL/GenBank/DDBJ databases">
        <authorList>
            <person name="Manzano-Marin A."/>
            <person name="Manzano-Marin A."/>
            <person name="Alejandro Manzano Marin A."/>
        </authorList>
    </citation>
    <scope>NUCLEOTIDE SEQUENCE [LARGE SCALE GENOMIC DNA]</scope>
    <source>
        <strain evidence="11">TABTEA</strain>
    </source>
</reference>
<feature type="domain" description="POTRA" evidence="10">
    <location>
        <begin position="346"/>
        <end position="418"/>
    </location>
</feature>
<keyword evidence="6 8" id="KW-0472">Membrane</keyword>
<evidence type="ECO:0000256" key="3">
    <source>
        <dbReference type="ARBA" id="ARBA00022692"/>
    </source>
</evidence>
<evidence type="ECO:0000256" key="1">
    <source>
        <dbReference type="ARBA" id="ARBA00004370"/>
    </source>
</evidence>
<organism evidence="11 12">
    <name type="scientific">Candidatus Providencia siddallii</name>
    <dbReference type="NCBI Taxonomy" id="1715285"/>
    <lineage>
        <taxon>Bacteria</taxon>
        <taxon>Pseudomonadati</taxon>
        <taxon>Pseudomonadota</taxon>
        <taxon>Gammaproteobacteria</taxon>
        <taxon>Enterobacterales</taxon>
        <taxon>Morganellaceae</taxon>
        <taxon>Providencia</taxon>
    </lineage>
</organism>
<dbReference type="PANTHER" id="PTHR12815">
    <property type="entry name" value="SORTING AND ASSEMBLY MACHINERY SAMM50 PROTEIN FAMILY MEMBER"/>
    <property type="match status" value="1"/>
</dbReference>
<keyword evidence="12" id="KW-1185">Reference proteome</keyword>
<comment type="similarity">
    <text evidence="8">Belongs to the BamA family.</text>
</comment>
<keyword evidence="3 8" id="KW-0812">Transmembrane</keyword>
<feature type="domain" description="POTRA" evidence="10">
    <location>
        <begin position="174"/>
        <end position="262"/>
    </location>
</feature>
<evidence type="ECO:0000256" key="5">
    <source>
        <dbReference type="ARBA" id="ARBA00022737"/>
    </source>
</evidence>
<dbReference type="InterPro" id="IPR023707">
    <property type="entry name" value="OM_assembly_BamA"/>
</dbReference>
<evidence type="ECO:0000256" key="8">
    <source>
        <dbReference type="HAMAP-Rule" id="MF_01430"/>
    </source>
</evidence>
<comment type="function">
    <text evidence="8">Part of the outer membrane protein assembly complex, which is involved in assembly and insertion of beta-barrel proteins into the outer membrane. Constitutes, with BamD, the core component of the assembly machinery.</text>
</comment>
<evidence type="ECO:0000313" key="12">
    <source>
        <dbReference type="Proteomes" id="UP001497533"/>
    </source>
</evidence>
<keyword evidence="2 8" id="KW-1134">Transmembrane beta strand</keyword>
<dbReference type="RefSeq" id="WP_341765217.1">
    <property type="nucleotide sequence ID" value="NZ_OZ034688.1"/>
</dbReference>
<comment type="subcellular location">
    <subcellularLocation>
        <location evidence="8">Cell outer membrane</location>
    </subcellularLocation>
    <subcellularLocation>
        <location evidence="1">Membrane</location>
    </subcellularLocation>
</comment>
<dbReference type="InterPro" id="IPR039910">
    <property type="entry name" value="D15-like"/>
</dbReference>
<dbReference type="PANTHER" id="PTHR12815:SF23">
    <property type="entry name" value="OUTER MEMBRANE PROTEIN ASSEMBLY FACTOR BAMA"/>
    <property type="match status" value="1"/>
</dbReference>
<keyword evidence="7 8" id="KW-0998">Cell outer membrane</keyword>
<dbReference type="Pfam" id="PF07244">
    <property type="entry name" value="POTRA"/>
    <property type="match status" value="4"/>
</dbReference>
<accession>A0ABM9NNY4</accession>
<dbReference type="Proteomes" id="UP001497533">
    <property type="component" value="Chromosome"/>
</dbReference>
<keyword evidence="5 8" id="KW-0677">Repeat</keyword>
<evidence type="ECO:0000256" key="6">
    <source>
        <dbReference type="ARBA" id="ARBA00023136"/>
    </source>
</evidence>
<dbReference type="InterPro" id="IPR010827">
    <property type="entry name" value="BamA/TamA_POTRA"/>
</dbReference>
<evidence type="ECO:0000313" key="11">
    <source>
        <dbReference type="EMBL" id="CAL1329172.1"/>
    </source>
</evidence>
<dbReference type="Gene3D" id="3.10.20.310">
    <property type="entry name" value="membrane protein fhac"/>
    <property type="match status" value="5"/>
</dbReference>
<proteinExistence type="inferred from homology"/>
<feature type="domain" description="POTRA" evidence="10">
    <location>
        <begin position="91"/>
        <end position="171"/>
    </location>
</feature>
<dbReference type="PIRSF" id="PIRSF006076">
    <property type="entry name" value="OM_assembly_OMP85"/>
    <property type="match status" value="1"/>
</dbReference>
<protein>
    <recommendedName>
        <fullName evidence="8 9">Outer membrane protein assembly factor BamA</fullName>
    </recommendedName>
</protein>
<keyword evidence="4 8" id="KW-0732">Signal</keyword>